<protein>
    <submittedName>
        <fullName evidence="1">Uncharacterized protein</fullName>
    </submittedName>
</protein>
<dbReference type="InParanoid" id="F0XUQ3"/>
<sequence length="87" mass="9749">MRKSGAERQYPRSEDGDLLWTPGLEKKANGVGCGIRSNQGRRTIYDVGERTNHRPAAAVESDGGEKLPVVTTMGCAFINYYYRCYRC</sequence>
<proteinExistence type="predicted"/>
<gene>
    <name evidence="1" type="ORF">CMQ_4644</name>
</gene>
<name>F0XUQ3_GROCL</name>
<dbReference type="AlphaFoldDB" id="F0XUQ3"/>
<dbReference type="Proteomes" id="UP000007796">
    <property type="component" value="Unassembled WGS sequence"/>
</dbReference>
<reference evidence="1 2" key="1">
    <citation type="journal article" date="2011" name="Proc. Natl. Acad. Sci. U.S.A.">
        <title>Genome and transcriptome analyses of the mountain pine beetle-fungal symbiont Grosmannia clavigera, a lodgepole pine pathogen.</title>
        <authorList>
            <person name="DiGuistini S."/>
            <person name="Wang Y."/>
            <person name="Liao N.Y."/>
            <person name="Taylor G."/>
            <person name="Tanguay P."/>
            <person name="Feau N."/>
            <person name="Henrissat B."/>
            <person name="Chan S.K."/>
            <person name="Hesse-Orce U."/>
            <person name="Alamouti S.M."/>
            <person name="Tsui C.K.M."/>
            <person name="Docking R.T."/>
            <person name="Levasseur A."/>
            <person name="Haridas S."/>
            <person name="Robertson G."/>
            <person name="Birol I."/>
            <person name="Holt R.A."/>
            <person name="Marra M.A."/>
            <person name="Hamelin R.C."/>
            <person name="Hirst M."/>
            <person name="Jones S.J.M."/>
            <person name="Bohlmann J."/>
            <person name="Breuil C."/>
        </authorList>
    </citation>
    <scope>NUCLEOTIDE SEQUENCE [LARGE SCALE GENOMIC DNA]</scope>
    <source>
        <strain evidence="2">kw1407 / UAMH 11150</strain>
    </source>
</reference>
<dbReference type="EMBL" id="GL630006">
    <property type="protein sequence ID" value="EFW98792.1"/>
    <property type="molecule type" value="Genomic_DNA"/>
</dbReference>
<organism evidence="2">
    <name type="scientific">Grosmannia clavigera (strain kw1407 / UAMH 11150)</name>
    <name type="common">Blue stain fungus</name>
    <name type="synonym">Graphiocladiella clavigera</name>
    <dbReference type="NCBI Taxonomy" id="655863"/>
    <lineage>
        <taxon>Eukaryota</taxon>
        <taxon>Fungi</taxon>
        <taxon>Dikarya</taxon>
        <taxon>Ascomycota</taxon>
        <taxon>Pezizomycotina</taxon>
        <taxon>Sordariomycetes</taxon>
        <taxon>Sordariomycetidae</taxon>
        <taxon>Ophiostomatales</taxon>
        <taxon>Ophiostomataceae</taxon>
        <taxon>Leptographium</taxon>
    </lineage>
</organism>
<accession>F0XUQ3</accession>
<dbReference type="HOGENOM" id="CLU_2483581_0_0_1"/>
<dbReference type="RefSeq" id="XP_014168275.1">
    <property type="nucleotide sequence ID" value="XM_014312800.1"/>
</dbReference>
<evidence type="ECO:0000313" key="1">
    <source>
        <dbReference type="EMBL" id="EFW98792.1"/>
    </source>
</evidence>
<dbReference type="GeneID" id="25977878"/>
<keyword evidence="2" id="KW-1185">Reference proteome</keyword>
<evidence type="ECO:0000313" key="2">
    <source>
        <dbReference type="Proteomes" id="UP000007796"/>
    </source>
</evidence>